<protein>
    <submittedName>
        <fullName evidence="1">SgcJ/EcaC family oxidoreductase</fullName>
    </submittedName>
</protein>
<name>A0ABW5L2C2_9SPHI</name>
<sequence length="155" mass="17699">MIAPIVTNPEDIPVLFVEAWNLRRADYIADLFEENADFVNVVGIWWDNREAIRKAHDYGLTVIFKNSLLKLGKVKVKYLSEDIAVIHARMQLSGQSDLDGKAGTRNNMFLFVTRKQSKGWFCVSAQNTDIVIGAETHIKREDGTLQAVDYRDRNQ</sequence>
<gene>
    <name evidence="1" type="ORF">ACFSQW_10610</name>
</gene>
<accession>A0ABW5L2C2</accession>
<evidence type="ECO:0000313" key="2">
    <source>
        <dbReference type="Proteomes" id="UP001597440"/>
    </source>
</evidence>
<keyword evidence="2" id="KW-1185">Reference proteome</keyword>
<dbReference type="RefSeq" id="WP_210353233.1">
    <property type="nucleotide sequence ID" value="NZ_JAEQMU010000001.1"/>
</dbReference>
<dbReference type="InterPro" id="IPR032710">
    <property type="entry name" value="NTF2-like_dom_sf"/>
</dbReference>
<dbReference type="SUPFAM" id="SSF54427">
    <property type="entry name" value="NTF2-like"/>
    <property type="match status" value="1"/>
</dbReference>
<proteinExistence type="predicted"/>
<dbReference type="EMBL" id="JBHULD010000014">
    <property type="protein sequence ID" value="MFD2554844.1"/>
    <property type="molecule type" value="Genomic_DNA"/>
</dbReference>
<dbReference type="Gene3D" id="3.10.450.50">
    <property type="match status" value="1"/>
</dbReference>
<evidence type="ECO:0000313" key="1">
    <source>
        <dbReference type="EMBL" id="MFD2554844.1"/>
    </source>
</evidence>
<dbReference type="NCBIfam" id="TIGR02246">
    <property type="entry name" value="SgcJ/EcaC family oxidoreductase"/>
    <property type="match status" value="1"/>
</dbReference>
<organism evidence="1 2">
    <name type="scientific">Sphingobacterium tabacisoli</name>
    <dbReference type="NCBI Taxonomy" id="2044855"/>
    <lineage>
        <taxon>Bacteria</taxon>
        <taxon>Pseudomonadati</taxon>
        <taxon>Bacteroidota</taxon>
        <taxon>Sphingobacteriia</taxon>
        <taxon>Sphingobacteriales</taxon>
        <taxon>Sphingobacteriaceae</taxon>
        <taxon>Sphingobacterium</taxon>
    </lineage>
</organism>
<dbReference type="InterPro" id="IPR011944">
    <property type="entry name" value="Steroid_delta5-4_isomerase"/>
</dbReference>
<reference evidence="2" key="1">
    <citation type="journal article" date="2019" name="Int. J. Syst. Evol. Microbiol.">
        <title>The Global Catalogue of Microorganisms (GCM) 10K type strain sequencing project: providing services to taxonomists for standard genome sequencing and annotation.</title>
        <authorList>
            <consortium name="The Broad Institute Genomics Platform"/>
            <consortium name="The Broad Institute Genome Sequencing Center for Infectious Disease"/>
            <person name="Wu L."/>
            <person name="Ma J."/>
        </authorList>
    </citation>
    <scope>NUCLEOTIDE SEQUENCE [LARGE SCALE GENOMIC DNA]</scope>
    <source>
        <strain evidence="2">KCTC 52298</strain>
    </source>
</reference>
<comment type="caution">
    <text evidence="1">The sequence shown here is derived from an EMBL/GenBank/DDBJ whole genome shotgun (WGS) entry which is preliminary data.</text>
</comment>
<dbReference type="Proteomes" id="UP001597440">
    <property type="component" value="Unassembled WGS sequence"/>
</dbReference>